<dbReference type="InterPro" id="IPR026341">
    <property type="entry name" value="T9SS_type_B"/>
</dbReference>
<sequence length="1101" mass="120626">MTLFDFELSPLRQCARKLYILCAILLWSALYSHTTVAQEFLLDVNVTNQTCLGNGQLTLSVSNQNPDAPVTYIVYLLPNTVNAIYNNTNPIVSNLTDGTYLVVATQTIDGTTVSDEQEVIIADETEPLIYNVTSDSTVCGDDGIINIIVTQGNPETYEILTGPVTAPAQESNTFEGVPAGTYTVRVIDNCGEGIVKAHTVISTESVMVISGTGFPDAELPDCNTITISHTITPQNPDIPIPGPVNITYTLFPPDGGDPIIFTDVLGVEDETTQEVPFFYDTDYFYDLEITDGCGRIYSVPNNLIRQKLRADGGFDNAECGGKIILIGVAKYVAPYTITFTEFPEDFDPEIANTQHPGPFAGEQVIYGASDAPVPFGFYEFTITDACGRSETGTILIEEDEEIQPLDNSRNNDCEDNLGTTEIVLPGFILVGGNILTAPAEYIETLPYDLSGNINDDDNVEVDGLPPGIYQFEVIDECDNVYPIEIEIPEFSASGITYNARPDCAIGLGSIRVGSGFPLTAVTITSAPAAFSETLPFNAFEFVAGDGALYMDSLPPGEYTFTADTDCTDELTISGTVTGYEVTSNEISEVRYCGAFDLNVAHNSNGVAFNKFWLQKLIDPDTNTWGHPTMAGGNYEEGTLPMNNNSLEVNNNATTINLISTGNFRVLKSFKSFGNGVNEKDCVEILYEFEFFDDLNITDIKSLTCSGSVADVEITAIGAEPLTYTIISKNGDTSFTIGNGNNNIFLGLESAIYELRVDDPCGNFDTLPFNVAELPSLVNATAPNNIDICDEGGDGIENYNLADFDETILNGQSLDEVTLTYHSNENDAETGAAPLPMEYTANIGLSEIFARVVFNESAEDCYATTSFRIIIRELPQLQMQDVWSACEGKSVRIVADAGYESYLWSTEEETRAITVEETGEYTVTVTDTQGCETTKTVTVTNSQAPEINEVTIEDWTENNNIITVILENTTDLDHFEYSLDGIIYQESNTFTGLEPGQYDVYVRDKFDCGIATEDVFLLTYPKFFTPNGDGVNETWRIEFSRLEPDLHVYIYDRYGKAITGFLSSSEGWDGTLNGKKLPATDYWFVVTRQNGKEYKGHFSMVR</sequence>
<dbReference type="Proteomes" id="UP000825381">
    <property type="component" value="Chromosome"/>
</dbReference>
<proteinExistence type="predicted"/>
<gene>
    <name evidence="1" type="ORF">K1I41_11210</name>
</gene>
<keyword evidence="2" id="KW-1185">Reference proteome</keyword>
<evidence type="ECO:0000313" key="2">
    <source>
        <dbReference type="Proteomes" id="UP000825381"/>
    </source>
</evidence>
<dbReference type="Pfam" id="PF13585">
    <property type="entry name" value="CHU_C"/>
    <property type="match status" value="1"/>
</dbReference>
<protein>
    <submittedName>
        <fullName evidence="1">T9SS type B sorting domain-containing protein</fullName>
    </submittedName>
</protein>
<dbReference type="RefSeq" id="WP_220640431.1">
    <property type="nucleotide sequence ID" value="NZ_CP080429.1"/>
</dbReference>
<dbReference type="EMBL" id="CP080429">
    <property type="protein sequence ID" value="QYJ68087.1"/>
    <property type="molecule type" value="Genomic_DNA"/>
</dbReference>
<evidence type="ECO:0000313" key="1">
    <source>
        <dbReference type="EMBL" id="QYJ68087.1"/>
    </source>
</evidence>
<dbReference type="NCBIfam" id="TIGR04131">
    <property type="entry name" value="Bac_Flav_CTERM"/>
    <property type="match status" value="1"/>
</dbReference>
<reference evidence="1 2" key="1">
    <citation type="submission" date="2021-07" db="EMBL/GenBank/DDBJ databases">
        <title>Flavobacterium WSW3-B6 sp.nov, isolated from seaweed.</title>
        <authorList>
            <person name="Muhammad N."/>
            <person name="Ho H."/>
            <person name="Lee Y.-J."/>
            <person name="Nguyen T."/>
            <person name="Ho J."/>
            <person name="Kim S.-G."/>
        </authorList>
    </citation>
    <scope>NUCLEOTIDE SEQUENCE [LARGE SCALE GENOMIC DNA]</scope>
    <source>
        <strain evidence="1 2">WSW3-B6</strain>
    </source>
</reference>
<organism evidence="1 2">
    <name type="scientific">Flavobacterium litorale</name>
    <dbReference type="NCBI Taxonomy" id="2856519"/>
    <lineage>
        <taxon>Bacteria</taxon>
        <taxon>Pseudomonadati</taxon>
        <taxon>Bacteroidota</taxon>
        <taxon>Flavobacteriia</taxon>
        <taxon>Flavobacteriales</taxon>
        <taxon>Flavobacteriaceae</taxon>
        <taxon>Flavobacterium</taxon>
    </lineage>
</organism>
<accession>A0ABX8V6H1</accession>
<name>A0ABX8V6H1_9FLAO</name>